<feature type="domain" description="Glycosyltransferase 2-like" evidence="1">
    <location>
        <begin position="21"/>
        <end position="142"/>
    </location>
</feature>
<accession>A0A3A1TT97</accession>
<dbReference type="RefSeq" id="WP_119483577.1">
    <property type="nucleotide sequence ID" value="NZ_QXTG01000003.1"/>
</dbReference>
<dbReference type="Proteomes" id="UP000265742">
    <property type="component" value="Unassembled WGS sequence"/>
</dbReference>
<proteinExistence type="predicted"/>
<reference evidence="3" key="1">
    <citation type="submission" date="2018-09" db="EMBL/GenBank/DDBJ databases">
        <authorList>
            <person name="Kim I."/>
        </authorList>
    </citation>
    <scope>NUCLEOTIDE SEQUENCE [LARGE SCALE GENOMIC DNA]</scope>
    <source>
        <strain evidence="3">DD4a</strain>
    </source>
</reference>
<dbReference type="AlphaFoldDB" id="A0A3A1TT97"/>
<evidence type="ECO:0000313" key="2">
    <source>
        <dbReference type="EMBL" id="RIX26502.1"/>
    </source>
</evidence>
<gene>
    <name evidence="2" type="ORF">D1781_16335</name>
</gene>
<dbReference type="InterPro" id="IPR050834">
    <property type="entry name" value="Glycosyltransf_2"/>
</dbReference>
<name>A0A3A1TT97_9MICO</name>
<dbReference type="OrthoDB" id="3226099at2"/>
<dbReference type="PANTHER" id="PTHR43685">
    <property type="entry name" value="GLYCOSYLTRANSFERASE"/>
    <property type="match status" value="1"/>
</dbReference>
<evidence type="ECO:0000259" key="1">
    <source>
        <dbReference type="Pfam" id="PF00535"/>
    </source>
</evidence>
<comment type="caution">
    <text evidence="2">The sequence shown here is derived from an EMBL/GenBank/DDBJ whole genome shotgun (WGS) entry which is preliminary data.</text>
</comment>
<dbReference type="EMBL" id="QXTG01000003">
    <property type="protein sequence ID" value="RIX26502.1"/>
    <property type="molecule type" value="Genomic_DNA"/>
</dbReference>
<evidence type="ECO:0000313" key="3">
    <source>
        <dbReference type="Proteomes" id="UP000265742"/>
    </source>
</evidence>
<dbReference type="SUPFAM" id="SSF53448">
    <property type="entry name" value="Nucleotide-diphospho-sugar transferases"/>
    <property type="match status" value="1"/>
</dbReference>
<dbReference type="Pfam" id="PF00535">
    <property type="entry name" value="Glycos_transf_2"/>
    <property type="match status" value="1"/>
</dbReference>
<dbReference type="PANTHER" id="PTHR43685:SF2">
    <property type="entry name" value="GLYCOSYLTRANSFERASE 2-LIKE DOMAIN-CONTAINING PROTEIN"/>
    <property type="match status" value="1"/>
</dbReference>
<keyword evidence="3" id="KW-1185">Reference proteome</keyword>
<organism evidence="2 3">
    <name type="scientific">Amnibacterium setariae</name>
    <dbReference type="NCBI Taxonomy" id="2306585"/>
    <lineage>
        <taxon>Bacteria</taxon>
        <taxon>Bacillati</taxon>
        <taxon>Actinomycetota</taxon>
        <taxon>Actinomycetes</taxon>
        <taxon>Micrococcales</taxon>
        <taxon>Microbacteriaceae</taxon>
        <taxon>Amnibacterium</taxon>
    </lineage>
</organism>
<dbReference type="InterPro" id="IPR029044">
    <property type="entry name" value="Nucleotide-diphossugar_trans"/>
</dbReference>
<dbReference type="GO" id="GO:0016740">
    <property type="term" value="F:transferase activity"/>
    <property type="evidence" value="ECO:0007669"/>
    <property type="project" value="UniProtKB-KW"/>
</dbReference>
<sequence>MAALDLHRKAPYRVTQAPRLSVVVPLRDVAPYLPTLLATLARTERQDVELLFVDDHSQDATPDIAAAALGGFPLARLLHLDATTGLSAGRNRGLAEATAPVVTFLDGDDWIAPRYLDEALARFEERDVDVMRVDHTRVTGNRRDVVRNPIGVRGRPVDVREHVLPVHRPSIVDFPTAWGGFYRRSFLLEHGLTFAEELLTAEDRDWWWRVLLSGGRVSFEDLNGYRYRRGVTTSLTQIGDARQLHYFDSLERSLVAVSADREAERFLPKLWRGYLAILLSQHRRAARLLPAVRQEQARRNADVLARVPRPLLHRILIQMSGSDVEVLRTLGLAVPDPEVLQLGKRRAPADLVPDVDPDAGSGGAVR</sequence>
<dbReference type="InterPro" id="IPR001173">
    <property type="entry name" value="Glyco_trans_2-like"/>
</dbReference>
<dbReference type="Gene3D" id="3.90.550.10">
    <property type="entry name" value="Spore Coat Polysaccharide Biosynthesis Protein SpsA, Chain A"/>
    <property type="match status" value="1"/>
</dbReference>
<keyword evidence="2" id="KW-0808">Transferase</keyword>
<protein>
    <submittedName>
        <fullName evidence="2">Glycosyltransferase family 2 protein</fullName>
    </submittedName>
</protein>
<dbReference type="CDD" id="cd00761">
    <property type="entry name" value="Glyco_tranf_GTA_type"/>
    <property type="match status" value="1"/>
</dbReference>